<evidence type="ECO:0000313" key="1">
    <source>
        <dbReference type="Proteomes" id="UP000050741"/>
    </source>
</evidence>
<organism evidence="1 2">
    <name type="scientific">Globodera pallida</name>
    <name type="common">Potato cyst nematode worm</name>
    <name type="synonym">Heterodera pallida</name>
    <dbReference type="NCBI Taxonomy" id="36090"/>
    <lineage>
        <taxon>Eukaryota</taxon>
        <taxon>Metazoa</taxon>
        <taxon>Ecdysozoa</taxon>
        <taxon>Nematoda</taxon>
        <taxon>Chromadorea</taxon>
        <taxon>Rhabditida</taxon>
        <taxon>Tylenchina</taxon>
        <taxon>Tylenchomorpha</taxon>
        <taxon>Tylenchoidea</taxon>
        <taxon>Heteroderidae</taxon>
        <taxon>Heteroderinae</taxon>
        <taxon>Globodera</taxon>
    </lineage>
</organism>
<reference evidence="1" key="1">
    <citation type="submission" date="2014-05" db="EMBL/GenBank/DDBJ databases">
        <title>The genome and life-stage specific transcriptomes of Globodera pallida elucidate key aspects of plant parasitism by a cyst nematode.</title>
        <authorList>
            <person name="Cotton J.A."/>
            <person name="Lilley C.J."/>
            <person name="Jones L.M."/>
            <person name="Kikuchi T."/>
            <person name="Reid A.J."/>
            <person name="Thorpe P."/>
            <person name="Tsai I.J."/>
            <person name="Beasley H."/>
            <person name="Blok V."/>
            <person name="Cock P.J.A."/>
            <person name="Van den Akker S.E."/>
            <person name="Holroyd N."/>
            <person name="Hunt M."/>
            <person name="Mantelin S."/>
            <person name="Naghra H."/>
            <person name="Pain A."/>
            <person name="Palomares-Rius J.E."/>
            <person name="Zarowiecki M."/>
            <person name="Berriman M."/>
            <person name="Jones J.T."/>
            <person name="Urwin P.E."/>
        </authorList>
    </citation>
    <scope>NUCLEOTIDE SEQUENCE [LARGE SCALE GENOMIC DNA]</scope>
    <source>
        <strain evidence="1">Lindley</strain>
    </source>
</reference>
<accession>A0A183CTV9</accession>
<keyword evidence="1" id="KW-1185">Reference proteome</keyword>
<reference evidence="2" key="2">
    <citation type="submission" date="2016-06" db="UniProtKB">
        <authorList>
            <consortium name="WormBaseParasite"/>
        </authorList>
    </citation>
    <scope>IDENTIFICATION</scope>
</reference>
<protein>
    <submittedName>
        <fullName evidence="2">Reverse transcriptase domain-containing protein</fullName>
    </submittedName>
</protein>
<evidence type="ECO:0000313" key="2">
    <source>
        <dbReference type="WBParaSite" id="GPLIN_001631700"/>
    </source>
</evidence>
<dbReference type="WBParaSite" id="GPLIN_001631700">
    <property type="protein sequence ID" value="GPLIN_001631700"/>
    <property type="gene ID" value="GPLIN_001631700"/>
</dbReference>
<name>A0A183CTV9_GLOPA</name>
<dbReference type="Proteomes" id="UP000050741">
    <property type="component" value="Unassembled WGS sequence"/>
</dbReference>
<dbReference type="AlphaFoldDB" id="A0A183CTV9"/>
<sequence length="23" mass="2719">LKQFLKSIPTPLKLTTKMLENFQ</sequence>
<proteinExistence type="predicted"/>